<feature type="signal peptide" evidence="2">
    <location>
        <begin position="1"/>
        <end position="23"/>
    </location>
</feature>
<protein>
    <submittedName>
        <fullName evidence="3">Uncharacterized protein</fullName>
    </submittedName>
</protein>
<evidence type="ECO:0000313" key="3">
    <source>
        <dbReference type="EMBL" id="PSR75554.1"/>
    </source>
</evidence>
<accession>A0A2R6NRT9</accession>
<feature type="compositionally biased region" description="Polar residues" evidence="1">
    <location>
        <begin position="1098"/>
        <end position="1131"/>
    </location>
</feature>
<dbReference type="EMBL" id="MLYV02000883">
    <property type="protein sequence ID" value="PSR75554.1"/>
    <property type="molecule type" value="Genomic_DNA"/>
</dbReference>
<feature type="chain" id="PRO_5015341754" evidence="2">
    <location>
        <begin position="24"/>
        <end position="1154"/>
    </location>
</feature>
<organism evidence="3 4">
    <name type="scientific">Hermanssonia centrifuga</name>
    <dbReference type="NCBI Taxonomy" id="98765"/>
    <lineage>
        <taxon>Eukaryota</taxon>
        <taxon>Fungi</taxon>
        <taxon>Dikarya</taxon>
        <taxon>Basidiomycota</taxon>
        <taxon>Agaricomycotina</taxon>
        <taxon>Agaricomycetes</taxon>
        <taxon>Polyporales</taxon>
        <taxon>Meruliaceae</taxon>
        <taxon>Hermanssonia</taxon>
    </lineage>
</organism>
<feature type="compositionally biased region" description="Polar residues" evidence="1">
    <location>
        <begin position="714"/>
        <end position="735"/>
    </location>
</feature>
<dbReference type="STRING" id="98765.A0A2R6NRT9"/>
<keyword evidence="2" id="KW-0732">Signal</keyword>
<evidence type="ECO:0000256" key="1">
    <source>
        <dbReference type="SAM" id="MobiDB-lite"/>
    </source>
</evidence>
<feature type="region of interest" description="Disordered" evidence="1">
    <location>
        <begin position="714"/>
        <end position="738"/>
    </location>
</feature>
<name>A0A2R6NRT9_9APHY</name>
<proteinExistence type="predicted"/>
<keyword evidence="4" id="KW-1185">Reference proteome</keyword>
<dbReference type="AlphaFoldDB" id="A0A2R6NRT9"/>
<evidence type="ECO:0000313" key="4">
    <source>
        <dbReference type="Proteomes" id="UP000186601"/>
    </source>
</evidence>
<gene>
    <name evidence="3" type="ORF">PHLCEN_2v9034</name>
</gene>
<evidence type="ECO:0000256" key="2">
    <source>
        <dbReference type="SAM" id="SignalP"/>
    </source>
</evidence>
<feature type="region of interest" description="Disordered" evidence="1">
    <location>
        <begin position="1095"/>
        <end position="1154"/>
    </location>
</feature>
<dbReference type="OrthoDB" id="2507450at2759"/>
<reference evidence="3 4" key="1">
    <citation type="submission" date="2018-02" db="EMBL/GenBank/DDBJ databases">
        <title>Genome sequence of the basidiomycete white-rot fungus Phlebia centrifuga.</title>
        <authorList>
            <person name="Granchi Z."/>
            <person name="Peng M."/>
            <person name="de Vries R.P."/>
            <person name="Hilden K."/>
            <person name="Makela M.R."/>
            <person name="Grigoriev I."/>
            <person name="Riley R."/>
        </authorList>
    </citation>
    <scope>NUCLEOTIDE SEQUENCE [LARGE SCALE GENOMIC DNA]</scope>
    <source>
        <strain evidence="3 4">FBCC195</strain>
    </source>
</reference>
<comment type="caution">
    <text evidence="3">The sequence shown here is derived from an EMBL/GenBank/DDBJ whole genome shotgun (WGS) entry which is preliminary data.</text>
</comment>
<dbReference type="Proteomes" id="UP000186601">
    <property type="component" value="Unassembled WGS sequence"/>
</dbReference>
<sequence length="1154" mass="119411">MFSKSYLTFVALSVLAVSDQAFGRYQWLERDGRAVHLYPRRFGQEHPAVIDKLSAACPGQVCGTLSGQAITPLLAAQGECTQQDMADAIIDAAQQFDAATKANMIALAVEYRQAEKNTPPDFTTNPPTNRNSVFCQKAPKNAELNGLVQAQDPANDPNIFFDPAKQASVTKGSQADTSPFGTSGDASAASSAVVSSVSSAAASSSVVSSVVSSAAASSTAAASAATTSGQALVAISSSADPCVVTVTVTADSSAVTDSAAASATTVASITSAAAVATSTASSSAIGDFGSCSVPQIQFGVGFDNRKETSFEPVDQTSYNHGSAQAIGIITQFICDTLTNKCGADQTAKDTCATATTAANGQTAKTGAQADAFNAVFGISTNFAAVAEVDDQGRTVAAGTGSAATSSAQAATLVATSVAASTTADASSATSTAAASSGIGNFGKCSVPQIEFGTGFDGRKETSFEPVDKTSYNHGSAQNGDIITQFMCDTLVNTCGADQTAQATCATAKTAFDSETAKTGAQADAFNAVFGIKTNFAAVAAVDDQGNIIGGSTDGSAAAPAATSAAAASTVAASSANVATSTSSSAAASAATSVAAAASGTNLQTFTGALGGVTPPAVTGSGTSFQVEGNSSFNNLANALTRSCDVQHNQCANAANASGNKGDLTVTACGDQQTQLARLTGRTTELLLKPSKAEAGISENLLLSPTQAIYMESTTMEDSQASSLKEQYSDPSSSHSTTKRRSILDKELFIERLETLYEKELTDLHAFAQREGCPFEEVGDERRSSLSGIARLSSTSVMLQLIVTAAKDEVSKRVLRRRAQYLTVPETVSGILRSISEVFESLYSIAGLHSFFLIVNPNDQLDEGFLGGTLLGREFWRGHRGCGSTGARAFQAYCQKPSTQILLPPQAAPNALVTGPTVQSANPLVSKKGPASSVKAQVYATTHPGIRSSTYSLRDVFLINNASFGTHNRAASGVRNAEMKWTNHSKLDSYGIHVVGWPSDVPMQNPSSLSTAQNKLILDALIHGDLRFLPLDTNSSLNTTGISEQQSRPLNDDTDVFASAVDFFWTEDRPETFVSGSETLIPSVSAPVTRQDCLDFGRETSQNGSSWSVDSVIPTNFSPSPRDSDPTESGSDNIEERGGRSRKRKRESNIDSNDP</sequence>